<reference evidence="1" key="1">
    <citation type="journal article" date="2015" name="Environ. Microbiol.">
        <title>Plasmids from the gut microbiome of cabbage root fly larvae encode SaxA that catalyses the conversion of the plant toxin 2-phenylethyl isothiocyanate.</title>
        <authorList>
            <person name="Welte C.U."/>
            <person name="de Graaf R.M."/>
            <person name="van den Bosch T.J."/>
            <person name="Op den Camp H.J."/>
            <person name="van Dam N.M."/>
            <person name="Jetten M.S."/>
        </authorList>
    </citation>
    <scope>NUCLEOTIDE SEQUENCE</scope>
    <source>
        <plasmid evidence="1">Drgb2</plasmid>
    </source>
</reference>
<accession>A0A0N9NLK8</accession>
<organism evidence="1">
    <name type="scientific">Pectobacterium carotovorum</name>
    <name type="common">Erwinia carotovora</name>
    <dbReference type="NCBI Taxonomy" id="554"/>
    <lineage>
        <taxon>Bacteria</taxon>
        <taxon>Pseudomonadati</taxon>
        <taxon>Pseudomonadota</taxon>
        <taxon>Gammaproteobacteria</taxon>
        <taxon>Enterobacterales</taxon>
        <taxon>Pectobacteriaceae</taxon>
        <taxon>Pectobacterium</taxon>
    </lineage>
</organism>
<sequence length="77" mass="8790">MKRKLKINWLGRCVVCGSENSIVETEFGSEDFLFEKDKITCAGCAHQGIVVVEDDVAYAIWHSVEAFRTYTQSEERD</sequence>
<keyword evidence="1" id="KW-0614">Plasmid</keyword>
<dbReference type="EMBL" id="KT351733">
    <property type="protein sequence ID" value="ALG88482.1"/>
    <property type="molecule type" value="Genomic_DNA"/>
</dbReference>
<proteinExistence type="predicted"/>
<evidence type="ECO:0000313" key="1">
    <source>
        <dbReference type="EMBL" id="ALG88482.1"/>
    </source>
</evidence>
<dbReference type="RefSeq" id="WP_181375473.1">
    <property type="nucleotide sequence ID" value="NZ_KT351733.1"/>
</dbReference>
<name>A0A0N9NLK8_PECCA</name>
<protein>
    <submittedName>
        <fullName evidence="1">Uncharacterized protein</fullName>
    </submittedName>
</protein>
<reference evidence="1" key="2">
    <citation type="submission" date="2015-07" db="EMBL/GenBank/DDBJ databases">
        <authorList>
            <person name="Welte C."/>
            <person name="de Graaf R."/>
            <person name="van den Bosch T.J.M."/>
            <person name="Op den Camp H."/>
            <person name="van Dam N."/>
            <person name="Jetten M."/>
        </authorList>
    </citation>
    <scope>NUCLEOTIDE SEQUENCE</scope>
    <source>
        <plasmid evidence="1">Drgb2</plasmid>
    </source>
</reference>
<geneLocation type="plasmid" evidence="1">
    <name>Drgb2</name>
</geneLocation>
<dbReference type="AlphaFoldDB" id="A0A0N9NLK8"/>